<feature type="compositionally biased region" description="Basic and acidic residues" evidence="6">
    <location>
        <begin position="222"/>
        <end position="247"/>
    </location>
</feature>
<dbReference type="InterPro" id="IPR000009">
    <property type="entry name" value="PP2A_PR55"/>
</dbReference>
<feature type="region of interest" description="Disordered" evidence="6">
    <location>
        <begin position="261"/>
        <end position="318"/>
    </location>
</feature>
<evidence type="ECO:0000256" key="4">
    <source>
        <dbReference type="ARBA" id="ARBA00034298"/>
    </source>
</evidence>
<gene>
    <name evidence="7" type="ORF">PVAP13_1KG384600</name>
</gene>
<feature type="compositionally biased region" description="Basic and acidic residues" evidence="6">
    <location>
        <begin position="27"/>
        <end position="49"/>
    </location>
</feature>
<reference evidence="7" key="1">
    <citation type="submission" date="2020-05" db="EMBL/GenBank/DDBJ databases">
        <title>WGS assembly of Panicum virgatum.</title>
        <authorList>
            <person name="Lovell J.T."/>
            <person name="Jenkins J."/>
            <person name="Shu S."/>
            <person name="Juenger T.E."/>
            <person name="Schmutz J."/>
        </authorList>
    </citation>
    <scope>NUCLEOTIDE SEQUENCE</scope>
    <source>
        <strain evidence="7">AP13</strain>
    </source>
</reference>
<keyword evidence="2 5" id="KW-0853">WD repeat</keyword>
<feature type="compositionally biased region" description="Basic and acidic residues" evidence="6">
    <location>
        <begin position="264"/>
        <end position="279"/>
    </location>
</feature>
<dbReference type="SUPFAM" id="SSF50978">
    <property type="entry name" value="WD40 repeat-like"/>
    <property type="match status" value="1"/>
</dbReference>
<dbReference type="InterPro" id="IPR015943">
    <property type="entry name" value="WD40/YVTN_repeat-like_dom_sf"/>
</dbReference>
<dbReference type="InterPro" id="IPR001680">
    <property type="entry name" value="WD40_rpt"/>
</dbReference>
<accession>A0A8T0XL06</accession>
<comment type="function">
    <text evidence="4">The B regulatory subunit may modulate substrate selectivity and catalytic activity, and may also direct the localization of the catalytic enzyme to a particular subcellular compartment.</text>
</comment>
<keyword evidence="8" id="KW-1185">Reference proteome</keyword>
<evidence type="ECO:0000256" key="6">
    <source>
        <dbReference type="SAM" id="MobiDB-lite"/>
    </source>
</evidence>
<dbReference type="AlphaFoldDB" id="A0A8T0XL06"/>
<dbReference type="InterPro" id="IPR036322">
    <property type="entry name" value="WD40_repeat_dom_sf"/>
</dbReference>
<dbReference type="PANTHER" id="PTHR11871">
    <property type="entry name" value="PROTEIN PHOSPHATASE PP2A REGULATORY SUBUNIT B"/>
    <property type="match status" value="1"/>
</dbReference>
<evidence type="ECO:0000313" key="8">
    <source>
        <dbReference type="Proteomes" id="UP000823388"/>
    </source>
</evidence>
<sequence>MDQFATDYVLWSKIREEKAQEPTADDDNSRRVATDAQKPEHRSGRDRARNPFPVHDPIGCDDERRRRQAAAGHEFQLQLHRPVPIPDLLFLVLRPPGAAALPAPAVEVLPGPRRPAARSRRRPPLQRGRNLGHRVRRPRRVPGRRRPRRARHPLPEGRRGRGAASRRAGAHGPRRRAAAEVQLRDGVPEPRAGVRRAAQPGDRREDQEGEVVRAAEPLPVPARHERPHRQALEGWHRARNDGTERHRQGSSILFDDAVASGQVSEHKAPPKEGDGEPRRSASTAGASLPLQEPRSERATTKPRGSSADSSDQIEKVGDVGDGYSAKCRRVFDRAHEFNVNSISNNCDGETFVSADDLRINLWHLEVTSQCFNIVDMKPADMGDLVEVITTAEFHPSFCSLLAYGSSSGLVRLVDLRRSALCDQSVRTFRDRGSRPQPSTFFTEIVSCITDLKFTGEGRHLLTRDYMNLKLWDMRVEISPVATYKVHEFLRPKLSELYTEDYIFDRFSCCASKDGSYFATGSYSNTFKVFSRTASQTTGITLEASANPYRVQPQTSAKIPALLSNFSLGVSRKGQDGPRSDGKEEIPCNMASRVTHLAWHPTENFIVCAANNSLYMYHT</sequence>
<evidence type="ECO:0000256" key="5">
    <source>
        <dbReference type="RuleBase" id="RU331113"/>
    </source>
</evidence>
<dbReference type="SMART" id="SM00320">
    <property type="entry name" value="WD40"/>
    <property type="match status" value="5"/>
</dbReference>
<organism evidence="7 8">
    <name type="scientific">Panicum virgatum</name>
    <name type="common">Blackwell switchgrass</name>
    <dbReference type="NCBI Taxonomy" id="38727"/>
    <lineage>
        <taxon>Eukaryota</taxon>
        <taxon>Viridiplantae</taxon>
        <taxon>Streptophyta</taxon>
        <taxon>Embryophyta</taxon>
        <taxon>Tracheophyta</taxon>
        <taxon>Spermatophyta</taxon>
        <taxon>Magnoliopsida</taxon>
        <taxon>Liliopsida</taxon>
        <taxon>Poales</taxon>
        <taxon>Poaceae</taxon>
        <taxon>PACMAD clade</taxon>
        <taxon>Panicoideae</taxon>
        <taxon>Panicodae</taxon>
        <taxon>Paniceae</taxon>
        <taxon>Panicinae</taxon>
        <taxon>Panicum</taxon>
        <taxon>Panicum sect. Hiantes</taxon>
    </lineage>
</organism>
<dbReference type="GO" id="GO:0019888">
    <property type="term" value="F:protein phosphatase regulator activity"/>
    <property type="evidence" value="ECO:0007669"/>
    <property type="project" value="InterPro"/>
</dbReference>
<dbReference type="PRINTS" id="PR00600">
    <property type="entry name" value="PP2APR55"/>
</dbReference>
<dbReference type="GO" id="GO:0000159">
    <property type="term" value="C:protein phosphatase type 2A complex"/>
    <property type="evidence" value="ECO:0007669"/>
    <property type="project" value="UniProtKB-UniRule"/>
</dbReference>
<feature type="region of interest" description="Disordered" evidence="6">
    <location>
        <begin position="108"/>
        <end position="249"/>
    </location>
</feature>
<feature type="region of interest" description="Disordered" evidence="6">
    <location>
        <begin position="15"/>
        <end position="69"/>
    </location>
</feature>
<evidence type="ECO:0000256" key="1">
    <source>
        <dbReference type="ARBA" id="ARBA00008259"/>
    </source>
</evidence>
<dbReference type="EMBL" id="CM029037">
    <property type="protein sequence ID" value="KAG2659865.1"/>
    <property type="molecule type" value="Genomic_DNA"/>
</dbReference>
<dbReference type="Proteomes" id="UP000823388">
    <property type="component" value="Chromosome 1K"/>
</dbReference>
<proteinExistence type="inferred from homology"/>
<evidence type="ECO:0000256" key="3">
    <source>
        <dbReference type="ARBA" id="ARBA00022737"/>
    </source>
</evidence>
<evidence type="ECO:0000256" key="2">
    <source>
        <dbReference type="ARBA" id="ARBA00022574"/>
    </source>
</evidence>
<dbReference type="Pfam" id="PF00400">
    <property type="entry name" value="WD40"/>
    <property type="match status" value="3"/>
</dbReference>
<keyword evidence="3 5" id="KW-0677">Repeat</keyword>
<comment type="similarity">
    <text evidence="1 5">Belongs to the phosphatase 2A regulatory subunit B family.</text>
</comment>
<comment type="caution">
    <text evidence="7">The sequence shown here is derived from an EMBL/GenBank/DDBJ whole genome shotgun (WGS) entry which is preliminary data.</text>
</comment>
<protein>
    <recommendedName>
        <fullName evidence="5">Serine/threonine-protein phosphatase 2A 55 kDa regulatory subunit B</fullName>
    </recommendedName>
</protein>
<name>A0A8T0XL06_PANVG</name>
<evidence type="ECO:0000313" key="7">
    <source>
        <dbReference type="EMBL" id="KAG2659865.1"/>
    </source>
</evidence>
<feature type="compositionally biased region" description="Basic residues" evidence="6">
    <location>
        <begin position="115"/>
        <end position="152"/>
    </location>
</feature>
<dbReference type="Gene3D" id="2.130.10.10">
    <property type="entry name" value="YVTN repeat-like/Quinoprotein amine dehydrogenase"/>
    <property type="match status" value="1"/>
</dbReference>
<feature type="compositionally biased region" description="Basic and acidic residues" evidence="6">
    <location>
        <begin position="201"/>
        <end position="213"/>
    </location>
</feature>